<proteinExistence type="predicted"/>
<evidence type="ECO:0000313" key="2">
    <source>
        <dbReference type="EMBL" id="MYZ46839.1"/>
    </source>
</evidence>
<dbReference type="PANTHER" id="PTHR38589:SF1">
    <property type="entry name" value="BLR0621 PROTEIN"/>
    <property type="match status" value="1"/>
</dbReference>
<accession>A0A964T225</accession>
<keyword evidence="3" id="KW-1185">Reference proteome</keyword>
<name>A0A964T225_9HYPH</name>
<dbReference type="RefSeq" id="WP_161139178.1">
    <property type="nucleotide sequence ID" value="NZ_SPKJ01000006.1"/>
</dbReference>
<feature type="domain" description="L,D-TPase catalytic" evidence="1">
    <location>
        <begin position="36"/>
        <end position="173"/>
    </location>
</feature>
<dbReference type="Pfam" id="PF03734">
    <property type="entry name" value="YkuD"/>
    <property type="match status" value="1"/>
</dbReference>
<dbReference type="Proteomes" id="UP000773614">
    <property type="component" value="Unassembled WGS sequence"/>
</dbReference>
<dbReference type="GO" id="GO:0016740">
    <property type="term" value="F:transferase activity"/>
    <property type="evidence" value="ECO:0007669"/>
    <property type="project" value="InterPro"/>
</dbReference>
<dbReference type="OrthoDB" id="9804204at2"/>
<gene>
    <name evidence="2" type="ORF">E4O86_03800</name>
</gene>
<protein>
    <submittedName>
        <fullName evidence="2">L,D-transpeptidase catalytic domain protein</fullName>
    </submittedName>
</protein>
<organism evidence="2 3">
    <name type="scientific">Propylenella binzhouense</name>
    <dbReference type="NCBI Taxonomy" id="2555902"/>
    <lineage>
        <taxon>Bacteria</taxon>
        <taxon>Pseudomonadati</taxon>
        <taxon>Pseudomonadota</taxon>
        <taxon>Alphaproteobacteria</taxon>
        <taxon>Hyphomicrobiales</taxon>
        <taxon>Propylenellaceae</taxon>
        <taxon>Propylenella</taxon>
    </lineage>
</organism>
<comment type="caution">
    <text evidence="2">The sequence shown here is derived from an EMBL/GenBank/DDBJ whole genome shotgun (WGS) entry which is preliminary data.</text>
</comment>
<reference evidence="2" key="1">
    <citation type="submission" date="2019-03" db="EMBL/GenBank/DDBJ databases">
        <title>Afifella sp. nov., isolated from activated sludge.</title>
        <authorList>
            <person name="Li Q."/>
            <person name="Liu Y."/>
        </authorList>
    </citation>
    <scope>NUCLEOTIDE SEQUENCE</scope>
    <source>
        <strain evidence="2">L72</strain>
    </source>
</reference>
<evidence type="ECO:0000313" key="3">
    <source>
        <dbReference type="Proteomes" id="UP000773614"/>
    </source>
</evidence>
<evidence type="ECO:0000259" key="1">
    <source>
        <dbReference type="Pfam" id="PF03734"/>
    </source>
</evidence>
<dbReference type="AlphaFoldDB" id="A0A964T225"/>
<sequence length="191" mass="21499">MRRRNTRSQPRRPSLIRVIPRPGCKSQGMLIIGDRHIPCALGRSGVTRFKREGDGATPAGPLRLLALMVRRDRLPGPRAPVRLRPIRPGDGWCDDPSSGVYNRPVHLPCRASHELLWRDDRLYDVVGILDWNIRPRTSRRGSAIFLHLARAGLAPTEGCIALRREDLFRLLAALGPRPAFLVAAAPRPRRR</sequence>
<dbReference type="EMBL" id="SPKJ01000006">
    <property type="protein sequence ID" value="MYZ46839.1"/>
    <property type="molecule type" value="Genomic_DNA"/>
</dbReference>
<dbReference type="InterPro" id="IPR005490">
    <property type="entry name" value="LD_TPept_cat_dom"/>
</dbReference>
<dbReference type="PANTHER" id="PTHR38589">
    <property type="entry name" value="BLR0621 PROTEIN"/>
    <property type="match status" value="1"/>
</dbReference>